<dbReference type="Gene3D" id="3.40.190.10">
    <property type="entry name" value="Periplasmic binding protein-like II"/>
    <property type="match status" value="1"/>
</dbReference>
<dbReference type="Pfam" id="PF12010">
    <property type="entry name" value="DUF3502"/>
    <property type="match status" value="1"/>
</dbReference>
<dbReference type="PANTHER" id="PTHR43649:SF17">
    <property type="entry name" value="ABC TRANSPORTER SOLUTE BINDING PROTEIN-SUGAR TRANSPORT"/>
    <property type="match status" value="1"/>
</dbReference>
<dbReference type="InterPro" id="IPR050490">
    <property type="entry name" value="Bact_solute-bd_prot1"/>
</dbReference>
<dbReference type="InterPro" id="IPR022627">
    <property type="entry name" value="DUF3502"/>
</dbReference>
<dbReference type="Proteomes" id="UP001589776">
    <property type="component" value="Unassembled WGS sequence"/>
</dbReference>
<keyword evidence="4" id="KW-1185">Reference proteome</keyword>
<reference evidence="3 4" key="1">
    <citation type="submission" date="2024-09" db="EMBL/GenBank/DDBJ databases">
        <authorList>
            <person name="Sun Q."/>
            <person name="Mori K."/>
        </authorList>
    </citation>
    <scope>NUCLEOTIDE SEQUENCE [LARGE SCALE GENOMIC DNA]</scope>
    <source>
        <strain evidence="3 4">CCM 7759</strain>
    </source>
</reference>
<evidence type="ECO:0000256" key="1">
    <source>
        <dbReference type="SAM" id="SignalP"/>
    </source>
</evidence>
<name>A0ABV6DK59_9BACL</name>
<evidence type="ECO:0000259" key="2">
    <source>
        <dbReference type="Pfam" id="PF12010"/>
    </source>
</evidence>
<feature type="domain" description="DUF3502" evidence="2">
    <location>
        <begin position="443"/>
        <end position="509"/>
    </location>
</feature>
<sequence length="513" mass="56860">MKKAMTKKALLAAAFLLLAGAMAGCSSNQGTGASNTNSGTNTSSNTDAAAKALNPVTLKILFPGDPPANWNEVKGELESRMAGTLNVKLNVVFIPWADVMQKRQVALTSAEDYDLIWDNNPVQNIAAGLYEPLDELIEKHGPDIKGNRSPQLIEANKVNGKLYAVPLEVNFIRPWTFVIRKDIREKLGVAPIKSYDDLIKFMYTVKEKAPDITPFIPNGSEHIGMKMAGMLDPKANLAPVMNYPGLYTKGNDGKVYNIFDNMDPLIMKNFEQHHKLYKDGIMAKDALLLKNAEFAKGKAAVSTFNDFGVSLSTRTSLEKSVPGASAEAFSLYDPNMKLYSTFKAGNFIAVPVVSKNKERAIQFVNWLNQKDNYDLLAYGIKGKNWEDAGEGLYKPIKESPYAGIPFAWGWNSKLDRIDATMAEDVIKLNKWQRDPSNFTADILSGFTFDPSPVSNEIAQLSNAGKELFEPILMGVQEPNEGLAKFKDKAYENMKKIQAEYQKQLDQFLANKKK</sequence>
<comment type="caution">
    <text evidence="3">The sequence shown here is derived from an EMBL/GenBank/DDBJ whole genome shotgun (WGS) entry which is preliminary data.</text>
</comment>
<proteinExistence type="predicted"/>
<dbReference type="EMBL" id="JBHLWN010000044">
    <property type="protein sequence ID" value="MFC0213007.1"/>
    <property type="molecule type" value="Genomic_DNA"/>
</dbReference>
<protein>
    <submittedName>
        <fullName evidence="3">Extracellular solute-binding protein</fullName>
    </submittedName>
</protein>
<dbReference type="Pfam" id="PF01547">
    <property type="entry name" value="SBP_bac_1"/>
    <property type="match status" value="1"/>
</dbReference>
<dbReference type="PROSITE" id="PS51257">
    <property type="entry name" value="PROKAR_LIPOPROTEIN"/>
    <property type="match status" value="1"/>
</dbReference>
<feature type="chain" id="PRO_5046672810" evidence="1">
    <location>
        <begin position="24"/>
        <end position="513"/>
    </location>
</feature>
<evidence type="ECO:0000313" key="4">
    <source>
        <dbReference type="Proteomes" id="UP001589776"/>
    </source>
</evidence>
<dbReference type="RefSeq" id="WP_377470259.1">
    <property type="nucleotide sequence ID" value="NZ_JBHLWN010000044.1"/>
</dbReference>
<organism evidence="3 4">
    <name type="scientific">Paenibacillus chartarius</name>
    <dbReference type="NCBI Taxonomy" id="747481"/>
    <lineage>
        <taxon>Bacteria</taxon>
        <taxon>Bacillati</taxon>
        <taxon>Bacillota</taxon>
        <taxon>Bacilli</taxon>
        <taxon>Bacillales</taxon>
        <taxon>Paenibacillaceae</taxon>
        <taxon>Paenibacillus</taxon>
    </lineage>
</organism>
<accession>A0ABV6DK59</accession>
<dbReference type="PANTHER" id="PTHR43649">
    <property type="entry name" value="ARABINOSE-BINDING PROTEIN-RELATED"/>
    <property type="match status" value="1"/>
</dbReference>
<feature type="signal peptide" evidence="1">
    <location>
        <begin position="1"/>
        <end position="23"/>
    </location>
</feature>
<dbReference type="SUPFAM" id="SSF53850">
    <property type="entry name" value="Periplasmic binding protein-like II"/>
    <property type="match status" value="1"/>
</dbReference>
<keyword evidence="1" id="KW-0732">Signal</keyword>
<evidence type="ECO:0000313" key="3">
    <source>
        <dbReference type="EMBL" id="MFC0213007.1"/>
    </source>
</evidence>
<gene>
    <name evidence="3" type="ORF">ACFFK0_11165</name>
</gene>
<dbReference type="InterPro" id="IPR006059">
    <property type="entry name" value="SBP"/>
</dbReference>